<keyword evidence="7" id="KW-0503">Monooxygenase</keyword>
<dbReference type="GeneID" id="107034958"/>
<dbReference type="Pfam" id="PF00067">
    <property type="entry name" value="p450"/>
    <property type="match status" value="1"/>
</dbReference>
<evidence type="ECO:0000256" key="5">
    <source>
        <dbReference type="ARBA" id="ARBA00023004"/>
    </source>
</evidence>
<gene>
    <name evidence="10" type="primary">LOC107034958</name>
</gene>
<feature type="chain" id="PRO_5045979908" evidence="8">
    <location>
        <begin position="17"/>
        <end position="524"/>
    </location>
</feature>
<evidence type="ECO:0000313" key="9">
    <source>
        <dbReference type="Proteomes" id="UP001652581"/>
    </source>
</evidence>
<dbReference type="InterPro" id="IPR002401">
    <property type="entry name" value="Cyt_P450_E_grp-I"/>
</dbReference>
<evidence type="ECO:0000313" key="10">
    <source>
        <dbReference type="RefSeq" id="XP_072803602.1"/>
    </source>
</evidence>
<reference evidence="10" key="1">
    <citation type="submission" date="2025-08" db="UniProtKB">
        <authorList>
            <consortium name="RefSeq"/>
        </authorList>
    </citation>
    <scope>IDENTIFICATION</scope>
</reference>
<dbReference type="InterPro" id="IPR050196">
    <property type="entry name" value="Cytochrome_P450_Monoox"/>
</dbReference>
<dbReference type="Proteomes" id="UP001652581">
    <property type="component" value="Chromosome 22"/>
</dbReference>
<dbReference type="PRINTS" id="PR00463">
    <property type="entry name" value="EP450I"/>
</dbReference>
<dbReference type="SUPFAM" id="SSF48264">
    <property type="entry name" value="Cytochrome P450"/>
    <property type="match status" value="1"/>
</dbReference>
<evidence type="ECO:0000256" key="7">
    <source>
        <dbReference type="RuleBase" id="RU000461"/>
    </source>
</evidence>
<feature type="signal peptide" evidence="8">
    <location>
        <begin position="1"/>
        <end position="16"/>
    </location>
</feature>
<dbReference type="PROSITE" id="PS00086">
    <property type="entry name" value="CYTOCHROME_P450"/>
    <property type="match status" value="1"/>
</dbReference>
<proteinExistence type="inferred from homology"/>
<keyword evidence="4 7" id="KW-0479">Metal-binding</keyword>
<dbReference type="InterPro" id="IPR036396">
    <property type="entry name" value="Cyt_P450_sf"/>
</dbReference>
<dbReference type="InterPro" id="IPR017972">
    <property type="entry name" value="Cyt_P450_CS"/>
</dbReference>
<dbReference type="RefSeq" id="XP_072803602.1">
    <property type="nucleotide sequence ID" value="XM_072947501.1"/>
</dbReference>
<dbReference type="CDD" id="cd20679">
    <property type="entry name" value="CYP4F"/>
    <property type="match status" value="1"/>
</dbReference>
<evidence type="ECO:0000256" key="3">
    <source>
        <dbReference type="ARBA" id="ARBA00022617"/>
    </source>
</evidence>
<evidence type="ECO:0000256" key="1">
    <source>
        <dbReference type="ARBA" id="ARBA00004370"/>
    </source>
</evidence>
<keyword evidence="5 7" id="KW-0408">Iron</keyword>
<keyword evidence="3 7" id="KW-0349">Heme</keyword>
<evidence type="ECO:0000256" key="8">
    <source>
        <dbReference type="SAM" id="SignalP"/>
    </source>
</evidence>
<organism evidence="9 10">
    <name type="scientific">Vicugna pacos</name>
    <name type="common">Alpaca</name>
    <name type="synonym">Lama pacos</name>
    <dbReference type="NCBI Taxonomy" id="30538"/>
    <lineage>
        <taxon>Eukaryota</taxon>
        <taxon>Metazoa</taxon>
        <taxon>Chordata</taxon>
        <taxon>Craniata</taxon>
        <taxon>Vertebrata</taxon>
        <taxon>Euteleostomi</taxon>
        <taxon>Mammalia</taxon>
        <taxon>Eutheria</taxon>
        <taxon>Laurasiatheria</taxon>
        <taxon>Artiodactyla</taxon>
        <taxon>Tylopoda</taxon>
        <taxon>Camelidae</taxon>
        <taxon>Vicugna</taxon>
    </lineage>
</organism>
<dbReference type="Gene3D" id="1.10.630.10">
    <property type="entry name" value="Cytochrome P450"/>
    <property type="match status" value="1"/>
</dbReference>
<sequence>MLQLSLSWLGLGPVAASPWLLLLLAAVSWLLARVLAWTYACYDNARRLRCFPQPPKRNWFLGHLGLIQSSEEGLLYIQGLASTYGDVCCWWVGPWHAVIRIFHPTCVKPVLFAPAAVAPKDSFFYEFLKPWLGDGLLLSAGDKWSRHRRMLTPAFHFNILKSYVKIFNDSAKVMHAKWQRLVTEGHTRLDMFEHISLMTLDNLQKCVFSFDSNCQEKPSGYIAAILELSALVAKRHQQLFQYTDFVYYLTHDGQRFRRACRQVHDFTDAVIRERRRTLPDQGADDFLKAKAKTKTLDFIDVLLLTKDEDGKGLSDEDIRAEADTFMFEGHDTTASGLSWVLYNLAKHPKYQERCRQEVKELLKDREPKEIEWDDLTQLPFLTMCIKESLRLHPPVPTVSRRCTQDIALPDGRVIPKGVICLISIFGIHHNPTVWPDPEVYDPFRFDPENIKGRSPLAFIPFSAGPRNCIGQSFAMTEMKVVLALTLLRFRVLPDKEEPRRSPELILRAEGGLWLRVEPLSAGAQ</sequence>
<name>A0ABM5C4M4_VICPA</name>
<dbReference type="InterPro" id="IPR001128">
    <property type="entry name" value="Cyt_P450"/>
</dbReference>
<dbReference type="PRINTS" id="PR00385">
    <property type="entry name" value="P450"/>
</dbReference>
<protein>
    <submittedName>
        <fullName evidence="10">Cytochrome P450 4F3</fullName>
    </submittedName>
</protein>
<keyword evidence="9" id="KW-1185">Reference proteome</keyword>
<keyword evidence="7" id="KW-0560">Oxidoreductase</keyword>
<comment type="subcellular location">
    <subcellularLocation>
        <location evidence="1">Membrane</location>
    </subcellularLocation>
</comment>
<evidence type="ECO:0000256" key="4">
    <source>
        <dbReference type="ARBA" id="ARBA00022723"/>
    </source>
</evidence>
<accession>A0ABM5C4M4</accession>
<keyword evidence="6" id="KW-0472">Membrane</keyword>
<dbReference type="PANTHER" id="PTHR24291">
    <property type="entry name" value="CYTOCHROME P450 FAMILY 4"/>
    <property type="match status" value="1"/>
</dbReference>
<evidence type="ECO:0000256" key="6">
    <source>
        <dbReference type="ARBA" id="ARBA00023136"/>
    </source>
</evidence>
<keyword evidence="8" id="KW-0732">Signal</keyword>
<evidence type="ECO:0000256" key="2">
    <source>
        <dbReference type="ARBA" id="ARBA00010617"/>
    </source>
</evidence>
<comment type="similarity">
    <text evidence="2 7">Belongs to the cytochrome P450 family.</text>
</comment>
<dbReference type="PANTHER" id="PTHR24291:SF198">
    <property type="entry name" value="CYTOCHROME P450 4F3"/>
    <property type="match status" value="1"/>
</dbReference>